<evidence type="ECO:0000256" key="2">
    <source>
        <dbReference type="ARBA" id="ARBA00020974"/>
    </source>
</evidence>
<proteinExistence type="predicted"/>
<dbReference type="Pfam" id="PF10392">
    <property type="entry name" value="COG5_N"/>
    <property type="match status" value="1"/>
</dbReference>
<dbReference type="GO" id="GO:0000139">
    <property type="term" value="C:Golgi membrane"/>
    <property type="evidence" value="ECO:0007669"/>
    <property type="project" value="UniProtKB-SubCell"/>
</dbReference>
<keyword evidence="3" id="KW-0333">Golgi apparatus</keyword>
<feature type="domain" description="Conserved oligomeric Golgi complex subunit 5 helical" evidence="6">
    <location>
        <begin position="161"/>
        <end position="362"/>
    </location>
</feature>
<dbReference type="KEGG" id="tad:TRIADDRAFT_24290"/>
<dbReference type="GO" id="GO:0006891">
    <property type="term" value="P:intra-Golgi vesicle-mediated transport"/>
    <property type="evidence" value="ECO:0000318"/>
    <property type="project" value="GO_Central"/>
</dbReference>
<dbReference type="FunCoup" id="B3RUU8">
    <property type="interactions" value="1174"/>
</dbReference>
<dbReference type="EMBL" id="DS985244">
    <property type="protein sequence ID" value="EDV25887.1"/>
    <property type="molecule type" value="Genomic_DNA"/>
</dbReference>
<evidence type="ECO:0000256" key="1">
    <source>
        <dbReference type="ARBA" id="ARBA00004395"/>
    </source>
</evidence>
<dbReference type="GO" id="GO:0017119">
    <property type="term" value="C:Golgi transport complex"/>
    <property type="evidence" value="ECO:0000318"/>
    <property type="project" value="GO_Central"/>
</dbReference>
<feature type="non-terminal residue" evidence="7">
    <location>
        <position position="1"/>
    </location>
</feature>
<evidence type="ECO:0000256" key="3">
    <source>
        <dbReference type="ARBA" id="ARBA00023034"/>
    </source>
</evidence>
<reference evidence="7 8" key="1">
    <citation type="journal article" date="2008" name="Nature">
        <title>The Trichoplax genome and the nature of placozoans.</title>
        <authorList>
            <person name="Srivastava M."/>
            <person name="Begovic E."/>
            <person name="Chapman J."/>
            <person name="Putnam N.H."/>
            <person name="Hellsten U."/>
            <person name="Kawashima T."/>
            <person name="Kuo A."/>
            <person name="Mitros T."/>
            <person name="Salamov A."/>
            <person name="Carpenter M.L."/>
            <person name="Signorovitch A.Y."/>
            <person name="Moreno M.A."/>
            <person name="Kamm K."/>
            <person name="Grimwood J."/>
            <person name="Schmutz J."/>
            <person name="Shapiro H."/>
            <person name="Grigoriev I.V."/>
            <person name="Buss L.W."/>
            <person name="Schierwater B."/>
            <person name="Dellaporta S.L."/>
            <person name="Rokhsar D.S."/>
        </authorList>
    </citation>
    <scope>NUCLEOTIDE SEQUENCE [LARGE SCALE GENOMIC DNA]</scope>
    <source>
        <strain evidence="7 8">Grell-BS-1999</strain>
    </source>
</reference>
<dbReference type="OrthoDB" id="18786at2759"/>
<organism evidence="7 8">
    <name type="scientific">Trichoplax adhaerens</name>
    <name type="common">Trichoplax reptans</name>
    <dbReference type="NCBI Taxonomy" id="10228"/>
    <lineage>
        <taxon>Eukaryota</taxon>
        <taxon>Metazoa</taxon>
        <taxon>Placozoa</taxon>
        <taxon>Uniplacotomia</taxon>
        <taxon>Trichoplacea</taxon>
        <taxon>Trichoplacidae</taxon>
        <taxon>Trichoplax</taxon>
    </lineage>
</organism>
<dbReference type="Pfam" id="PF20649">
    <property type="entry name" value="COG5_C"/>
    <property type="match status" value="1"/>
</dbReference>
<dbReference type="GeneID" id="6752630"/>
<gene>
    <name evidence="7" type="ORF">TRIADDRAFT_24290</name>
</gene>
<evidence type="ECO:0000259" key="5">
    <source>
        <dbReference type="Pfam" id="PF10392"/>
    </source>
</evidence>
<dbReference type="PhylomeDB" id="B3RUU8"/>
<dbReference type="CTD" id="6752630"/>
<dbReference type="HOGENOM" id="CLU_009839_1_1_1"/>
<evidence type="ECO:0000313" key="8">
    <source>
        <dbReference type="Proteomes" id="UP000009022"/>
    </source>
</evidence>
<dbReference type="InterPro" id="IPR048485">
    <property type="entry name" value="COG5_helical"/>
</dbReference>
<comment type="subcellular location">
    <subcellularLocation>
        <location evidence="1">Golgi apparatus membrane</location>
        <topology evidence="1">Peripheral membrane protein</topology>
    </subcellularLocation>
</comment>
<keyword evidence="8" id="KW-1185">Reference proteome</keyword>
<evidence type="ECO:0000259" key="6">
    <source>
        <dbReference type="Pfam" id="PF20649"/>
    </source>
</evidence>
<dbReference type="InterPro" id="IPR049176">
    <property type="entry name" value="COG5_N"/>
</dbReference>
<evidence type="ECO:0000256" key="4">
    <source>
        <dbReference type="ARBA" id="ARBA00023136"/>
    </source>
</evidence>
<protein>
    <recommendedName>
        <fullName evidence="2">Conserved oligomeric Golgi complex subunit 5</fullName>
    </recommendedName>
</protein>
<feature type="domain" description="Conserved oligomeric Golgi complex subunit 5 N-terminal" evidence="5">
    <location>
        <begin position="9"/>
        <end position="131"/>
    </location>
</feature>
<dbReference type="PANTHER" id="PTHR13228">
    <property type="entry name" value="CONSERVED OLIGOMERIC GOLGI COMPLEX COMPONENT 5"/>
    <property type="match status" value="1"/>
</dbReference>
<dbReference type="Proteomes" id="UP000009022">
    <property type="component" value="Unassembled WGS sequence"/>
</dbReference>
<dbReference type="InterPro" id="IPR019465">
    <property type="entry name" value="Cog5"/>
</dbReference>
<dbReference type="RefSeq" id="XP_002111920.1">
    <property type="nucleotide sequence ID" value="XM_002111884.1"/>
</dbReference>
<name>B3RUU8_TRIAD</name>
<dbReference type="STRING" id="10228.B3RUU8"/>
<keyword evidence="4" id="KW-0472">Membrane</keyword>
<dbReference type="eggNOG" id="KOG2211">
    <property type="taxonomic scope" value="Eukaryota"/>
</dbReference>
<sequence length="804" mass="90940">LFSIGAYEIFLNEEFDAKQYANIIIASQEINDSLQKLSAGINTLDRELHSQVVAHHDDLLSQATSIEALEGVLKMMQSRIESLQITVGRIQKKVVDPYKMISSRTAQLRNLQIACDILRCVIRVLYLSRRLDGQLQGGLKELTNAAQSLNELDYLYNSMDLTDIQMIEQDKQKIEKARQSIENEAMLVLTDGMKSQNQTKVATGLQVFHNLQKLQLILQKVIEKSCNNLESCVCETLDPNTHIQSRSTGPGRAVMPTPGNAAAWRVSLWQGMEKLMGNIYETCVQMSVLEKVLFKKKDPVTHLCFIEELLKDGHPTVMAAFWKKVIFILTHELSRATEDNTFLKQTFESEYPKLLRFYNDLWSRLKPYSVTIDQVTTVRLGSVDYDNSVFSESDCYPFSNTFSPELALRDSLSSFENAYLTRSLSRLFDPINTFFPDTAKEPPKREELTNIEKTVANELNAASVDTRLSLAIAKNVSKTIRLYCAKCERLIVTNSNAVQLTAAMTGAQTRNATVINSIYYLCTAVSKVLSFINLFVVVCATSALNMIKEAVEPLVKAMSKTIEAMILKIHQEDFASEKTENQIAKSECSSFIKDIQRFTDRIKGDYLARLDCIEIVDEMLNSLASRVLELFIRHISLVRPISDAGKLKIAADMAQMELAVGSICTKLSELGKSYKVLRCFRPLLFQTPEHILGSPALGENLPYFLVLNFLYSRAPPKLPSPYKASKWTEKEYSEWIDNHPDESERLGLIRYETLDNYIQSVRVSDNKVLPPIIVVMQKILLKASSHRRGRFTTGILASQMSLDR</sequence>
<dbReference type="AlphaFoldDB" id="B3RUU8"/>
<accession>B3RUU8</accession>
<evidence type="ECO:0000313" key="7">
    <source>
        <dbReference type="EMBL" id="EDV25887.1"/>
    </source>
</evidence>
<dbReference type="InParanoid" id="B3RUU8"/>
<dbReference type="PANTHER" id="PTHR13228:SF3">
    <property type="entry name" value="CONSERVED OLIGOMERIC GOLGI COMPLEX SUBUNIT 5"/>
    <property type="match status" value="1"/>
</dbReference>
<dbReference type="OMA" id="MMVEYFE"/>